<keyword evidence="1" id="KW-0472">Membrane</keyword>
<dbReference type="Pfam" id="PF02517">
    <property type="entry name" value="Rce1-like"/>
    <property type="match status" value="1"/>
</dbReference>
<dbReference type="EC" id="3.4.-.-" evidence="3"/>
<protein>
    <submittedName>
        <fullName evidence="3">CPBP family glutamic-type intramembrane protease</fullName>
        <ecNumber evidence="3">3.4.-.-</ecNumber>
    </submittedName>
</protein>
<dbReference type="GO" id="GO:0008233">
    <property type="term" value="F:peptidase activity"/>
    <property type="evidence" value="ECO:0007669"/>
    <property type="project" value="UniProtKB-KW"/>
</dbReference>
<evidence type="ECO:0000313" key="3">
    <source>
        <dbReference type="EMBL" id="MDI9861501.1"/>
    </source>
</evidence>
<keyword evidence="3" id="KW-0378">Hydrolase</keyword>
<sequence>MTKSTTLHILTFFGLAFGLTFAFSKLPPIILYDIDFKEILCGMGPLLGGLVCYQVYGISTSYSVAGTQPIKIWAMVGLVSLTFLLTNTGTSLSTSLPFMLSQMLYCFGEEYGWRHYLQTVTNPLHKWLQPFVIGLIWFVWHFAWLPEPLKALLGQNFNAPLPIGIITGIVSLALFSMFLGWTIQKTGAVLIPTLIHFATKSNSGTLLATIIVVVLGIITWDTFSLGKAMRK</sequence>
<dbReference type="Proteomes" id="UP001236507">
    <property type="component" value="Unassembled WGS sequence"/>
</dbReference>
<keyword evidence="3" id="KW-0645">Protease</keyword>
<keyword evidence="1" id="KW-0812">Transmembrane</keyword>
<dbReference type="InterPro" id="IPR042150">
    <property type="entry name" value="MmRce1-like"/>
</dbReference>
<proteinExistence type="predicted"/>
<feature type="transmembrane region" description="Helical" evidence="1">
    <location>
        <begin position="203"/>
        <end position="223"/>
    </location>
</feature>
<feature type="transmembrane region" description="Helical" evidence="1">
    <location>
        <begin position="46"/>
        <end position="65"/>
    </location>
</feature>
<organism evidence="3 4">
    <name type="scientific">Flectobacillus roseus</name>
    <dbReference type="NCBI Taxonomy" id="502259"/>
    <lineage>
        <taxon>Bacteria</taxon>
        <taxon>Pseudomonadati</taxon>
        <taxon>Bacteroidota</taxon>
        <taxon>Cytophagia</taxon>
        <taxon>Cytophagales</taxon>
        <taxon>Flectobacillaceae</taxon>
        <taxon>Flectobacillus</taxon>
    </lineage>
</organism>
<feature type="transmembrane region" description="Helical" evidence="1">
    <location>
        <begin position="127"/>
        <end position="145"/>
    </location>
</feature>
<dbReference type="EMBL" id="JASHIF010000020">
    <property type="protein sequence ID" value="MDI9861501.1"/>
    <property type="molecule type" value="Genomic_DNA"/>
</dbReference>
<name>A0ABT6YD53_9BACT</name>
<keyword evidence="1" id="KW-1133">Transmembrane helix</keyword>
<accession>A0ABT6YD53</accession>
<feature type="transmembrane region" description="Helical" evidence="1">
    <location>
        <begin position="157"/>
        <end position="183"/>
    </location>
</feature>
<dbReference type="InterPro" id="IPR003675">
    <property type="entry name" value="Rce1/LyrA-like_dom"/>
</dbReference>
<dbReference type="GO" id="GO:0006508">
    <property type="term" value="P:proteolysis"/>
    <property type="evidence" value="ECO:0007669"/>
    <property type="project" value="UniProtKB-KW"/>
</dbReference>
<gene>
    <name evidence="3" type="ORF">QM524_19940</name>
</gene>
<evidence type="ECO:0000256" key="1">
    <source>
        <dbReference type="SAM" id="Phobius"/>
    </source>
</evidence>
<feature type="domain" description="CAAX prenyl protease 2/Lysostaphin resistance protein A-like" evidence="2">
    <location>
        <begin position="97"/>
        <end position="199"/>
    </location>
</feature>
<evidence type="ECO:0000313" key="4">
    <source>
        <dbReference type="Proteomes" id="UP001236507"/>
    </source>
</evidence>
<reference evidence="3 4" key="1">
    <citation type="submission" date="2023-05" db="EMBL/GenBank/DDBJ databases">
        <title>Novel species of genus Flectobacillus isolated from stream in China.</title>
        <authorList>
            <person name="Lu H."/>
        </authorList>
    </citation>
    <scope>NUCLEOTIDE SEQUENCE [LARGE SCALE GENOMIC DNA]</scope>
    <source>
        <strain evidence="3 4">KCTC 42575</strain>
    </source>
</reference>
<comment type="caution">
    <text evidence="3">The sequence shown here is derived from an EMBL/GenBank/DDBJ whole genome shotgun (WGS) entry which is preliminary data.</text>
</comment>
<dbReference type="RefSeq" id="WP_283345897.1">
    <property type="nucleotide sequence ID" value="NZ_JASHIF010000020.1"/>
</dbReference>
<dbReference type="PANTHER" id="PTHR35797:SF1">
    <property type="entry name" value="PROTEASE"/>
    <property type="match status" value="1"/>
</dbReference>
<dbReference type="PANTHER" id="PTHR35797">
    <property type="entry name" value="PROTEASE-RELATED"/>
    <property type="match status" value="1"/>
</dbReference>
<keyword evidence="4" id="KW-1185">Reference proteome</keyword>
<evidence type="ECO:0000259" key="2">
    <source>
        <dbReference type="Pfam" id="PF02517"/>
    </source>
</evidence>
<feature type="transmembrane region" description="Helical" evidence="1">
    <location>
        <begin position="72"/>
        <end position="93"/>
    </location>
</feature>